<organism evidence="6 7">
    <name type="scientific">Pomacea canaliculata</name>
    <name type="common">Golden apple snail</name>
    <dbReference type="NCBI Taxonomy" id="400727"/>
    <lineage>
        <taxon>Eukaryota</taxon>
        <taxon>Metazoa</taxon>
        <taxon>Spiralia</taxon>
        <taxon>Lophotrochozoa</taxon>
        <taxon>Mollusca</taxon>
        <taxon>Gastropoda</taxon>
        <taxon>Caenogastropoda</taxon>
        <taxon>Architaenioglossa</taxon>
        <taxon>Ampullarioidea</taxon>
        <taxon>Ampullariidae</taxon>
        <taxon>Pomacea</taxon>
    </lineage>
</organism>
<feature type="signal peptide" evidence="5">
    <location>
        <begin position="1"/>
        <end position="23"/>
    </location>
</feature>
<keyword evidence="2 5" id="KW-0732">Signal</keyword>
<proteinExistence type="inferred from homology"/>
<dbReference type="GO" id="GO:0030141">
    <property type="term" value="C:secretory granule"/>
    <property type="evidence" value="ECO:0007669"/>
    <property type="project" value="TreeGrafter"/>
</dbReference>
<dbReference type="EMBL" id="PZQS01000005">
    <property type="protein sequence ID" value="PVD29489.1"/>
    <property type="molecule type" value="Genomic_DNA"/>
</dbReference>
<reference evidence="6 7" key="1">
    <citation type="submission" date="2018-04" db="EMBL/GenBank/DDBJ databases">
        <title>The genome of golden apple snail Pomacea canaliculata provides insight into stress tolerance and invasive adaptation.</title>
        <authorList>
            <person name="Liu C."/>
            <person name="Liu B."/>
            <person name="Ren Y."/>
            <person name="Zhang Y."/>
            <person name="Wang H."/>
            <person name="Li S."/>
            <person name="Jiang F."/>
            <person name="Yin L."/>
            <person name="Zhang G."/>
            <person name="Qian W."/>
            <person name="Fan W."/>
        </authorList>
    </citation>
    <scope>NUCLEOTIDE SEQUENCE [LARGE SCALE GENOMIC DNA]</scope>
    <source>
        <strain evidence="6">SZHN2017</strain>
        <tissue evidence="6">Muscle</tissue>
    </source>
</reference>
<name>A0A2T7P7V3_POMCA</name>
<feature type="disulfide bond" evidence="4">
    <location>
        <begin position="112"/>
        <end position="117"/>
    </location>
</feature>
<dbReference type="PROSITE" id="PS00264">
    <property type="entry name" value="NEUROHYPOPHYS_HORM"/>
    <property type="match status" value="1"/>
</dbReference>
<dbReference type="InterPro" id="IPR000981">
    <property type="entry name" value="Neurhyp_horm"/>
</dbReference>
<protein>
    <submittedName>
        <fullName evidence="6">Uncharacterized protein</fullName>
    </submittedName>
</protein>
<feature type="disulfide bond" evidence="4">
    <location>
        <begin position="97"/>
        <end position="111"/>
    </location>
</feature>
<evidence type="ECO:0000313" key="7">
    <source>
        <dbReference type="Proteomes" id="UP000245119"/>
    </source>
</evidence>
<dbReference type="Proteomes" id="UP000245119">
    <property type="component" value="Linkage Group LG5"/>
</dbReference>
<dbReference type="GO" id="GO:0005185">
    <property type="term" value="F:neurohypophyseal hormone activity"/>
    <property type="evidence" value="ECO:0007669"/>
    <property type="project" value="InterPro"/>
</dbReference>
<dbReference type="STRING" id="400727.A0A2T7P7V3"/>
<feature type="disulfide bond" evidence="4">
    <location>
        <begin position="64"/>
        <end position="70"/>
    </location>
</feature>
<evidence type="ECO:0000256" key="5">
    <source>
        <dbReference type="SAM" id="SignalP"/>
    </source>
</evidence>
<feature type="chain" id="PRO_5015568789" evidence="5">
    <location>
        <begin position="24"/>
        <end position="155"/>
    </location>
</feature>
<dbReference type="SMART" id="SM00003">
    <property type="entry name" value="NH"/>
    <property type="match status" value="1"/>
</dbReference>
<evidence type="ECO:0000256" key="4">
    <source>
        <dbReference type="PIRSR" id="PIRSR001815-50"/>
    </source>
</evidence>
<dbReference type="PRINTS" id="PR00831">
    <property type="entry name" value="NEUROPHYSIN"/>
</dbReference>
<evidence type="ECO:0000256" key="3">
    <source>
        <dbReference type="ARBA" id="ARBA00023157"/>
    </source>
</evidence>
<feature type="disulfide bond" evidence="4">
    <location>
        <begin position="46"/>
        <end position="90"/>
    </location>
</feature>
<sequence>MSLSWRLLVVLMLVVCCWSAAEACFIRNCPRGGKRAFEGEEEGKQCMACGPGGKGQCVGPSICCGQEIGCLMGTSQALECVKENESTVPCVVNGSPCGINNMGICVANGICCVQDACSYNSICNSNQEDEKDEDDPSRGQLLTLIRRLLANRQYD</sequence>
<evidence type="ECO:0000313" key="6">
    <source>
        <dbReference type="EMBL" id="PVD29489.1"/>
    </source>
</evidence>
<dbReference type="PANTHER" id="PTHR11681">
    <property type="entry name" value="NEUROPHYSIN"/>
    <property type="match status" value="1"/>
</dbReference>
<evidence type="ECO:0000256" key="1">
    <source>
        <dbReference type="ARBA" id="ARBA00007369"/>
    </source>
</evidence>
<dbReference type="OrthoDB" id="10056056at2759"/>
<dbReference type="SUPFAM" id="SSF49606">
    <property type="entry name" value="Neurophysin II"/>
    <property type="match status" value="1"/>
</dbReference>
<comment type="similarity">
    <text evidence="1">Belongs to the vasopressin/oxytocin family.</text>
</comment>
<dbReference type="PIRSF" id="PIRSF001815">
    <property type="entry name" value="Nonapeptide_hormone_precursor"/>
    <property type="match status" value="1"/>
</dbReference>
<gene>
    <name evidence="6" type="ORF">C0Q70_08740</name>
</gene>
<dbReference type="AlphaFoldDB" id="A0A2T7P7V3"/>
<feature type="disulfide bond" evidence="4">
    <location>
        <begin position="105"/>
        <end position="123"/>
    </location>
</feature>
<feature type="disulfide bond" evidence="4">
    <location>
        <begin position="24"/>
        <end position="29"/>
    </location>
</feature>
<evidence type="ECO:0000256" key="2">
    <source>
        <dbReference type="ARBA" id="ARBA00022729"/>
    </source>
</evidence>
<dbReference type="GO" id="GO:0005615">
    <property type="term" value="C:extracellular space"/>
    <property type="evidence" value="ECO:0007669"/>
    <property type="project" value="TreeGrafter"/>
</dbReference>
<dbReference type="InterPro" id="IPR036387">
    <property type="entry name" value="Neurhyp_horm_dom_sf"/>
</dbReference>
<dbReference type="PANTHER" id="PTHR11681:SF5">
    <property type="entry name" value="ISOTOCIN"/>
    <property type="match status" value="1"/>
</dbReference>
<dbReference type="Gene3D" id="2.60.9.10">
    <property type="entry name" value="Neurohypophysial hormone domain"/>
    <property type="match status" value="1"/>
</dbReference>
<dbReference type="InterPro" id="IPR022423">
    <property type="entry name" value="Neurohypophysial_hormone_CS"/>
</dbReference>
<feature type="disulfide bond" evidence="4">
    <location>
        <begin position="57"/>
        <end position="80"/>
    </location>
</feature>
<comment type="caution">
    <text evidence="6">The sequence shown here is derived from an EMBL/GenBank/DDBJ whole genome shotgun (WGS) entry which is preliminary data.</text>
</comment>
<keyword evidence="7" id="KW-1185">Reference proteome</keyword>
<dbReference type="Pfam" id="PF00184">
    <property type="entry name" value="Hormone_5"/>
    <property type="match status" value="1"/>
</dbReference>
<feature type="disulfide bond" evidence="4">
    <location>
        <begin position="49"/>
        <end position="63"/>
    </location>
</feature>
<accession>A0A2T7P7V3</accession>
<keyword evidence="3 4" id="KW-1015">Disulfide bond</keyword>